<dbReference type="Proteomes" id="UP000190230">
    <property type="component" value="Unassembled WGS sequence"/>
</dbReference>
<evidence type="ECO:0000313" key="1">
    <source>
        <dbReference type="EMBL" id="SKB54702.1"/>
    </source>
</evidence>
<gene>
    <name evidence="1" type="ORF">SAMN05660776_1828</name>
</gene>
<keyword evidence="2" id="KW-1185">Reference proteome</keyword>
<name>A0A1T5C540_9FLAO</name>
<evidence type="ECO:0000313" key="2">
    <source>
        <dbReference type="Proteomes" id="UP000190230"/>
    </source>
</evidence>
<dbReference type="AlphaFoldDB" id="A0A1T5C540"/>
<organism evidence="1 2">
    <name type="scientific">Salegentibacter holothuriorum</name>
    <dbReference type="NCBI Taxonomy" id="241145"/>
    <lineage>
        <taxon>Bacteria</taxon>
        <taxon>Pseudomonadati</taxon>
        <taxon>Bacteroidota</taxon>
        <taxon>Flavobacteriia</taxon>
        <taxon>Flavobacteriales</taxon>
        <taxon>Flavobacteriaceae</taxon>
        <taxon>Salegentibacter</taxon>
    </lineage>
</organism>
<reference evidence="2" key="1">
    <citation type="submission" date="2017-02" db="EMBL/GenBank/DDBJ databases">
        <authorList>
            <person name="Varghese N."/>
            <person name="Submissions S."/>
        </authorList>
    </citation>
    <scope>NUCLEOTIDE SEQUENCE [LARGE SCALE GENOMIC DNA]</scope>
    <source>
        <strain evidence="2">DSM 23405</strain>
    </source>
</reference>
<sequence>MNYIESMKSQFSNSYNVIIFYSNKSKDYLQLDGVVAKKPKPLKKECCEKYKKGNRCKRCPCFDLL</sequence>
<proteinExistence type="predicted"/>
<dbReference type="EMBL" id="FUYY01000002">
    <property type="protein sequence ID" value="SKB54702.1"/>
    <property type="molecule type" value="Genomic_DNA"/>
</dbReference>
<accession>A0A1T5C540</accession>
<protein>
    <submittedName>
        <fullName evidence="1">Uncharacterized protein</fullName>
    </submittedName>
</protein>